<dbReference type="InterPro" id="IPR029058">
    <property type="entry name" value="AB_hydrolase_fold"/>
</dbReference>
<comment type="similarity">
    <text evidence="1">Belongs to the peptidase S33 family.</text>
</comment>
<evidence type="ECO:0000259" key="5">
    <source>
        <dbReference type="Pfam" id="PF06441"/>
    </source>
</evidence>
<name>A0A1G4M9R6_LACFM</name>
<dbReference type="PRINTS" id="PR00412">
    <property type="entry name" value="EPOXHYDRLASE"/>
</dbReference>
<organism evidence="6 7">
    <name type="scientific">Lachancea fermentati</name>
    <name type="common">Zygosaccharomyces fermentati</name>
    <dbReference type="NCBI Taxonomy" id="4955"/>
    <lineage>
        <taxon>Eukaryota</taxon>
        <taxon>Fungi</taxon>
        <taxon>Dikarya</taxon>
        <taxon>Ascomycota</taxon>
        <taxon>Saccharomycotina</taxon>
        <taxon>Saccharomycetes</taxon>
        <taxon>Saccharomycetales</taxon>
        <taxon>Saccharomycetaceae</taxon>
        <taxon>Lachancea</taxon>
    </lineage>
</organism>
<feature type="domain" description="Epoxide hydrolase N-terminal" evidence="5">
    <location>
        <begin position="3"/>
        <end position="107"/>
    </location>
</feature>
<feature type="active site" description="Nucleophile" evidence="4">
    <location>
        <position position="178"/>
    </location>
</feature>
<dbReference type="Pfam" id="PF06441">
    <property type="entry name" value="EHN"/>
    <property type="match status" value="1"/>
</dbReference>
<dbReference type="SUPFAM" id="SSF53474">
    <property type="entry name" value="alpha/beta-Hydrolases"/>
    <property type="match status" value="1"/>
</dbReference>
<dbReference type="InterPro" id="IPR010497">
    <property type="entry name" value="Epoxide_hydro_N"/>
</dbReference>
<evidence type="ECO:0000313" key="7">
    <source>
        <dbReference type="Proteomes" id="UP000190831"/>
    </source>
</evidence>
<gene>
    <name evidence="6" type="ORF">LAFE_0C07690G</name>
</gene>
<dbReference type="GO" id="GO:0004301">
    <property type="term" value="F:epoxide hydrolase activity"/>
    <property type="evidence" value="ECO:0007669"/>
    <property type="project" value="TreeGrafter"/>
</dbReference>
<dbReference type="Gene3D" id="3.40.50.1820">
    <property type="entry name" value="alpha/beta hydrolase"/>
    <property type="match status" value="1"/>
</dbReference>
<sequence>MSVRPFTIAVPASDLEDLEDRLKKIRLPEILERNDWDRGINGKYLLEVIDYWKNTYDWRKTEKELNSLHHFKTSISGIDVHFIHERGKGPNSTPIILTHGWPDSFLRYTNIIPMLTDPARFGRDSKDSFDVVIPSLPGFGFSGYSCETSINKETIADMWLELMKNRLGYQKFIAAGGDIGSGVTRYLSFKYPQHLLGIHLTDVNVIRELIEATDAKELSSENRLYVEEANSWLHNEAGYMNIQETKPQTLAIGLSDSPVGLAAWILEKFHSWRDPNSKLSLEEILTNISIYWFNNNISTAARIYYENSHFLHPIGRTDVPTGFCLFHADMLLPPKEWAENHFNVIHWANVSNGGHFTSMENPEEYTESLFAFHRRLDQL</sequence>
<reference evidence="6 7" key="1">
    <citation type="submission" date="2016-03" db="EMBL/GenBank/DDBJ databases">
        <authorList>
            <person name="Devillers H."/>
        </authorList>
    </citation>
    <scope>NUCLEOTIDE SEQUENCE [LARGE SCALE GENOMIC DNA]</scope>
    <source>
        <strain evidence="6">CBS 6772</strain>
    </source>
</reference>
<dbReference type="PIRSF" id="PIRSF001112">
    <property type="entry name" value="Epoxide_hydrolase"/>
    <property type="match status" value="1"/>
</dbReference>
<evidence type="ECO:0000256" key="4">
    <source>
        <dbReference type="PIRSR" id="PIRSR001112-1"/>
    </source>
</evidence>
<dbReference type="STRING" id="4955.A0A1G4M9R6"/>
<dbReference type="Proteomes" id="UP000190831">
    <property type="component" value="Chromosome C"/>
</dbReference>
<dbReference type="GO" id="GO:0097176">
    <property type="term" value="P:epoxide metabolic process"/>
    <property type="evidence" value="ECO:0007669"/>
    <property type="project" value="TreeGrafter"/>
</dbReference>
<evidence type="ECO:0000256" key="3">
    <source>
        <dbReference type="ARBA" id="ARBA00022801"/>
    </source>
</evidence>
<dbReference type="InterPro" id="IPR000639">
    <property type="entry name" value="Epox_hydrolase-like"/>
</dbReference>
<proteinExistence type="inferred from homology"/>
<dbReference type="InterPro" id="IPR016292">
    <property type="entry name" value="Epoxide_hydrolase"/>
</dbReference>
<evidence type="ECO:0000256" key="1">
    <source>
        <dbReference type="ARBA" id="ARBA00010088"/>
    </source>
</evidence>
<dbReference type="EMBL" id="LT598485">
    <property type="protein sequence ID" value="SCW00596.1"/>
    <property type="molecule type" value="Genomic_DNA"/>
</dbReference>
<feature type="active site" description="Proton acceptor" evidence="4">
    <location>
        <position position="355"/>
    </location>
</feature>
<feature type="active site" description="Proton donor" evidence="4">
    <location>
        <position position="304"/>
    </location>
</feature>
<keyword evidence="7" id="KW-1185">Reference proteome</keyword>
<dbReference type="PANTHER" id="PTHR21661:SF35">
    <property type="entry name" value="EPOXIDE HYDROLASE"/>
    <property type="match status" value="1"/>
</dbReference>
<protein>
    <submittedName>
        <fullName evidence="6">LAFE_0C07690g1_1</fullName>
    </submittedName>
</protein>
<evidence type="ECO:0000313" key="6">
    <source>
        <dbReference type="EMBL" id="SCW00596.1"/>
    </source>
</evidence>
<evidence type="ECO:0000256" key="2">
    <source>
        <dbReference type="ARBA" id="ARBA00022797"/>
    </source>
</evidence>
<keyword evidence="3" id="KW-0378">Hydrolase</keyword>
<accession>A0A1G4M9R6</accession>
<keyword evidence="2" id="KW-0058">Aromatic hydrocarbons catabolism</keyword>
<dbReference type="PANTHER" id="PTHR21661">
    <property type="entry name" value="EPOXIDE HYDROLASE 1-RELATED"/>
    <property type="match status" value="1"/>
</dbReference>
<dbReference type="AlphaFoldDB" id="A0A1G4M9R6"/>
<dbReference type="OMA" id="TEYDWRR"/>
<dbReference type="OrthoDB" id="7130006at2759"/>